<sequence>MFAILGPPPTQPNTFATMPPPHHHRPTISSPLSSPPAGSGSNSRDFSFGSLPHDQRETQSSPLAPSANNTNNTKLFKYASVPFRAGNPLTSKKRDEVRDTKRKLFLANVRQRQEDKKWERRGGEDEILKLEFYRLDKERKQRILQQLVVEPEEEEDNMMEVEDDAKMVGLLEEQEREELNTLLELEMERARQEVRVDGGEEERDDYDGLFMEIISSQEATISAGGEWDGQGDVEMS</sequence>
<proteinExistence type="predicted"/>
<evidence type="ECO:0000256" key="2">
    <source>
        <dbReference type="SAM" id="MobiDB-lite"/>
    </source>
</evidence>
<gene>
    <name evidence="3" type="ORF">QBC38DRAFT_471912</name>
</gene>
<organism evidence="3 4">
    <name type="scientific">Podospora fimiseda</name>
    <dbReference type="NCBI Taxonomy" id="252190"/>
    <lineage>
        <taxon>Eukaryota</taxon>
        <taxon>Fungi</taxon>
        <taxon>Dikarya</taxon>
        <taxon>Ascomycota</taxon>
        <taxon>Pezizomycotina</taxon>
        <taxon>Sordariomycetes</taxon>
        <taxon>Sordariomycetidae</taxon>
        <taxon>Sordariales</taxon>
        <taxon>Podosporaceae</taxon>
        <taxon>Podospora</taxon>
    </lineage>
</organism>
<evidence type="ECO:0000313" key="4">
    <source>
        <dbReference type="Proteomes" id="UP001301958"/>
    </source>
</evidence>
<feature type="compositionally biased region" description="Low complexity" evidence="2">
    <location>
        <begin position="29"/>
        <end position="43"/>
    </location>
</feature>
<reference evidence="3" key="2">
    <citation type="submission" date="2023-05" db="EMBL/GenBank/DDBJ databases">
        <authorList>
            <consortium name="Lawrence Berkeley National Laboratory"/>
            <person name="Steindorff A."/>
            <person name="Hensen N."/>
            <person name="Bonometti L."/>
            <person name="Westerberg I."/>
            <person name="Brannstrom I.O."/>
            <person name="Guillou S."/>
            <person name="Cros-Aarteil S."/>
            <person name="Calhoun S."/>
            <person name="Haridas S."/>
            <person name="Kuo A."/>
            <person name="Mondo S."/>
            <person name="Pangilinan J."/>
            <person name="Riley R."/>
            <person name="Labutti K."/>
            <person name="Andreopoulos B."/>
            <person name="Lipzen A."/>
            <person name="Chen C."/>
            <person name="Yanf M."/>
            <person name="Daum C."/>
            <person name="Ng V."/>
            <person name="Clum A."/>
            <person name="Ohm R."/>
            <person name="Martin F."/>
            <person name="Silar P."/>
            <person name="Natvig D."/>
            <person name="Lalanne C."/>
            <person name="Gautier V."/>
            <person name="Ament-Velasquez S.L."/>
            <person name="Kruys A."/>
            <person name="Hutchinson M.I."/>
            <person name="Powell A.J."/>
            <person name="Barry K."/>
            <person name="Miller A.N."/>
            <person name="Grigoriev I.V."/>
            <person name="Debuchy R."/>
            <person name="Gladieux P."/>
            <person name="Thoren M.H."/>
            <person name="Johannesson H."/>
        </authorList>
    </citation>
    <scope>NUCLEOTIDE SEQUENCE</scope>
    <source>
        <strain evidence="3">CBS 990.96</strain>
    </source>
</reference>
<name>A0AAN7BU30_9PEZI</name>
<keyword evidence="4" id="KW-1185">Reference proteome</keyword>
<feature type="coiled-coil region" evidence="1">
    <location>
        <begin position="173"/>
        <end position="202"/>
    </location>
</feature>
<feature type="compositionally biased region" description="Polar residues" evidence="2">
    <location>
        <begin position="58"/>
        <end position="73"/>
    </location>
</feature>
<feature type="region of interest" description="Disordered" evidence="2">
    <location>
        <begin position="1"/>
        <end position="73"/>
    </location>
</feature>
<evidence type="ECO:0000256" key="1">
    <source>
        <dbReference type="SAM" id="Coils"/>
    </source>
</evidence>
<protein>
    <submittedName>
        <fullName evidence="3">Uncharacterized protein</fullName>
    </submittedName>
</protein>
<feature type="compositionally biased region" description="Pro residues" evidence="2">
    <location>
        <begin position="1"/>
        <end position="11"/>
    </location>
</feature>
<dbReference type="AlphaFoldDB" id="A0AAN7BU30"/>
<comment type="caution">
    <text evidence="3">The sequence shown here is derived from an EMBL/GenBank/DDBJ whole genome shotgun (WGS) entry which is preliminary data.</text>
</comment>
<dbReference type="EMBL" id="MU865306">
    <property type="protein sequence ID" value="KAK4229671.1"/>
    <property type="molecule type" value="Genomic_DNA"/>
</dbReference>
<reference evidence="3" key="1">
    <citation type="journal article" date="2023" name="Mol. Phylogenet. Evol.">
        <title>Genome-scale phylogeny and comparative genomics of the fungal order Sordariales.</title>
        <authorList>
            <person name="Hensen N."/>
            <person name="Bonometti L."/>
            <person name="Westerberg I."/>
            <person name="Brannstrom I.O."/>
            <person name="Guillou S."/>
            <person name="Cros-Aarteil S."/>
            <person name="Calhoun S."/>
            <person name="Haridas S."/>
            <person name="Kuo A."/>
            <person name="Mondo S."/>
            <person name="Pangilinan J."/>
            <person name="Riley R."/>
            <person name="LaButti K."/>
            <person name="Andreopoulos B."/>
            <person name="Lipzen A."/>
            <person name="Chen C."/>
            <person name="Yan M."/>
            <person name="Daum C."/>
            <person name="Ng V."/>
            <person name="Clum A."/>
            <person name="Steindorff A."/>
            <person name="Ohm R.A."/>
            <person name="Martin F."/>
            <person name="Silar P."/>
            <person name="Natvig D.O."/>
            <person name="Lalanne C."/>
            <person name="Gautier V."/>
            <person name="Ament-Velasquez S.L."/>
            <person name="Kruys A."/>
            <person name="Hutchinson M.I."/>
            <person name="Powell A.J."/>
            <person name="Barry K."/>
            <person name="Miller A.N."/>
            <person name="Grigoriev I.V."/>
            <person name="Debuchy R."/>
            <person name="Gladieux P."/>
            <person name="Hiltunen Thoren M."/>
            <person name="Johannesson H."/>
        </authorList>
    </citation>
    <scope>NUCLEOTIDE SEQUENCE</scope>
    <source>
        <strain evidence="3">CBS 990.96</strain>
    </source>
</reference>
<accession>A0AAN7BU30</accession>
<dbReference type="Proteomes" id="UP001301958">
    <property type="component" value="Unassembled WGS sequence"/>
</dbReference>
<keyword evidence="1" id="KW-0175">Coiled coil</keyword>
<evidence type="ECO:0000313" key="3">
    <source>
        <dbReference type="EMBL" id="KAK4229671.1"/>
    </source>
</evidence>